<evidence type="ECO:0000256" key="2">
    <source>
        <dbReference type="ARBA" id="ARBA00022723"/>
    </source>
</evidence>
<protein>
    <recommendedName>
        <fullName evidence="8">Inositol monophosphatase</fullName>
    </recommendedName>
</protein>
<dbReference type="PRINTS" id="PR00377">
    <property type="entry name" value="IMPHPHTASES"/>
</dbReference>
<evidence type="ECO:0000256" key="5">
    <source>
        <dbReference type="PIRSR" id="PIRSR600760-2"/>
    </source>
</evidence>
<keyword evidence="3" id="KW-0378">Hydrolase</keyword>
<dbReference type="Gene3D" id="3.30.540.10">
    <property type="entry name" value="Fructose-1,6-Bisphosphatase, subunit A, domain 1"/>
    <property type="match status" value="1"/>
</dbReference>
<dbReference type="Proteomes" id="UP000034491">
    <property type="component" value="Unassembled WGS sequence"/>
</dbReference>
<accession>A0A0M2R1F2</accession>
<reference evidence="6 7" key="1">
    <citation type="submission" date="2015-03" db="EMBL/GenBank/DDBJ databases">
        <title>Genome sequence of Kiloniella sp. P1-1, isolated from the gut microflora of Pacific white shrimp, Penaeus vannamei.</title>
        <authorList>
            <person name="Shao Z."/>
            <person name="Wang L."/>
            <person name="Li X."/>
        </authorList>
    </citation>
    <scope>NUCLEOTIDE SEQUENCE [LARGE SCALE GENOMIC DNA]</scope>
    <source>
        <strain evidence="6 7">P1-1</strain>
    </source>
</reference>
<comment type="cofactor">
    <cofactor evidence="5">
        <name>Mg(2+)</name>
        <dbReference type="ChEBI" id="CHEBI:18420"/>
    </cofactor>
</comment>
<dbReference type="InterPro" id="IPR000760">
    <property type="entry name" value="Inositol_monophosphatase-like"/>
</dbReference>
<dbReference type="SUPFAM" id="SSF56655">
    <property type="entry name" value="Carbohydrate phosphatase"/>
    <property type="match status" value="1"/>
</dbReference>
<feature type="binding site" evidence="5">
    <location>
        <position position="68"/>
    </location>
    <ligand>
        <name>Mg(2+)</name>
        <dbReference type="ChEBI" id="CHEBI:18420"/>
        <label>1</label>
        <note>catalytic</note>
    </ligand>
</feature>
<keyword evidence="2 5" id="KW-0479">Metal-binding</keyword>
<evidence type="ECO:0000313" key="6">
    <source>
        <dbReference type="EMBL" id="KKJ75476.1"/>
    </source>
</evidence>
<keyword evidence="7" id="KW-1185">Reference proteome</keyword>
<keyword evidence="4 5" id="KW-0460">Magnesium</keyword>
<organism evidence="6 7">
    <name type="scientific">Kiloniella litopenaei</name>
    <dbReference type="NCBI Taxonomy" id="1549748"/>
    <lineage>
        <taxon>Bacteria</taxon>
        <taxon>Pseudomonadati</taxon>
        <taxon>Pseudomonadota</taxon>
        <taxon>Alphaproteobacteria</taxon>
        <taxon>Rhodospirillales</taxon>
        <taxon>Kiloniellaceae</taxon>
        <taxon>Kiloniella</taxon>
    </lineage>
</organism>
<dbReference type="GO" id="GO:0046872">
    <property type="term" value="F:metal ion binding"/>
    <property type="evidence" value="ECO:0007669"/>
    <property type="project" value="UniProtKB-KW"/>
</dbReference>
<feature type="binding site" evidence="5">
    <location>
        <position position="91"/>
    </location>
    <ligand>
        <name>Mg(2+)</name>
        <dbReference type="ChEBI" id="CHEBI:18420"/>
        <label>1</label>
        <note>catalytic</note>
    </ligand>
</feature>
<dbReference type="InterPro" id="IPR020583">
    <property type="entry name" value="Inositol_monoP_metal-BS"/>
</dbReference>
<dbReference type="AlphaFoldDB" id="A0A0M2R1F2"/>
<evidence type="ECO:0008006" key="8">
    <source>
        <dbReference type="Google" id="ProtNLM"/>
    </source>
</evidence>
<dbReference type="GO" id="GO:0006020">
    <property type="term" value="P:inositol metabolic process"/>
    <property type="evidence" value="ECO:0007669"/>
    <property type="project" value="TreeGrafter"/>
</dbReference>
<dbReference type="GO" id="GO:0007165">
    <property type="term" value="P:signal transduction"/>
    <property type="evidence" value="ECO:0007669"/>
    <property type="project" value="TreeGrafter"/>
</dbReference>
<dbReference type="Pfam" id="PF00459">
    <property type="entry name" value="Inositol_P"/>
    <property type="match status" value="1"/>
</dbReference>
<dbReference type="Gene3D" id="3.40.190.80">
    <property type="match status" value="1"/>
</dbReference>
<gene>
    <name evidence="6" type="ORF">WH95_17930</name>
</gene>
<feature type="binding site" evidence="5">
    <location>
        <position position="93"/>
    </location>
    <ligand>
        <name>Mg(2+)</name>
        <dbReference type="ChEBI" id="CHEBI:18420"/>
        <label>2</label>
    </ligand>
</feature>
<dbReference type="OrthoDB" id="9785695at2"/>
<name>A0A0M2R1F2_9PROT</name>
<feature type="binding site" evidence="5">
    <location>
        <position position="217"/>
    </location>
    <ligand>
        <name>Mg(2+)</name>
        <dbReference type="ChEBI" id="CHEBI:18420"/>
        <label>1</label>
        <note>catalytic</note>
    </ligand>
</feature>
<feature type="binding site" evidence="5">
    <location>
        <position position="94"/>
    </location>
    <ligand>
        <name>Mg(2+)</name>
        <dbReference type="ChEBI" id="CHEBI:18420"/>
        <label>1</label>
        <note>catalytic</note>
    </ligand>
</feature>
<evidence type="ECO:0000256" key="3">
    <source>
        <dbReference type="ARBA" id="ARBA00022801"/>
    </source>
</evidence>
<proteinExistence type="inferred from homology"/>
<dbReference type="PANTHER" id="PTHR20854:SF4">
    <property type="entry name" value="INOSITOL-1-MONOPHOSPHATASE-RELATED"/>
    <property type="match status" value="1"/>
</dbReference>
<dbReference type="GO" id="GO:0008934">
    <property type="term" value="F:inositol monophosphate 1-phosphatase activity"/>
    <property type="evidence" value="ECO:0007669"/>
    <property type="project" value="TreeGrafter"/>
</dbReference>
<dbReference type="STRING" id="1549748.WH95_17930"/>
<sequence length="269" mass="29999">MFSNLDKVAVLLNEVAEQTILPRFQNLSEGDVSYKEGGETVTIADTETEELIEKRLVNLFPGSQVIGEEKVARSPGLLQKLDERELTWVIDPIDGTNNFARGRGIFKTMLALLYQGKTVAGWIFGPVHKDMLEARSGEGAFLNGKKLNITGAINSLDQSVGTLHGSEDQDPVIRKSLEKNRSKLNTVKTLRCAGADYERLATAKTQFALFTRLMPWDHLPGEIIHREAGGYGACLDRTAYNYSAYNKQGLLLASNEELWNEIHHRLIRP</sequence>
<comment type="similarity">
    <text evidence="1">Belongs to the inositol monophosphatase superfamily.</text>
</comment>
<dbReference type="EMBL" id="LANI01000031">
    <property type="protein sequence ID" value="KKJ75476.1"/>
    <property type="molecule type" value="Genomic_DNA"/>
</dbReference>
<dbReference type="PANTHER" id="PTHR20854">
    <property type="entry name" value="INOSITOL MONOPHOSPHATASE"/>
    <property type="match status" value="1"/>
</dbReference>
<evidence type="ECO:0000313" key="7">
    <source>
        <dbReference type="Proteomes" id="UP000034491"/>
    </source>
</evidence>
<dbReference type="PROSITE" id="PS00629">
    <property type="entry name" value="IMP_1"/>
    <property type="match status" value="1"/>
</dbReference>
<evidence type="ECO:0000256" key="4">
    <source>
        <dbReference type="ARBA" id="ARBA00022842"/>
    </source>
</evidence>
<dbReference type="RefSeq" id="WP_046509752.1">
    <property type="nucleotide sequence ID" value="NZ_LANI01000031.1"/>
</dbReference>
<evidence type="ECO:0000256" key="1">
    <source>
        <dbReference type="ARBA" id="ARBA00009759"/>
    </source>
</evidence>
<comment type="caution">
    <text evidence="6">The sequence shown here is derived from an EMBL/GenBank/DDBJ whole genome shotgun (WGS) entry which is preliminary data.</text>
</comment>